<feature type="transmembrane region" description="Helical" evidence="1">
    <location>
        <begin position="980"/>
        <end position="1006"/>
    </location>
</feature>
<proteinExistence type="predicted"/>
<feature type="transmembrane region" description="Helical" evidence="1">
    <location>
        <begin position="899"/>
        <end position="915"/>
    </location>
</feature>
<dbReference type="SUPFAM" id="SSF82714">
    <property type="entry name" value="Multidrug efflux transporter AcrB TolC docking domain, DN and DC subdomains"/>
    <property type="match status" value="2"/>
</dbReference>
<keyword evidence="1" id="KW-0472">Membrane</keyword>
<accession>A0ABT6B4D1</accession>
<feature type="transmembrane region" description="Helical" evidence="1">
    <location>
        <begin position="12"/>
        <end position="32"/>
    </location>
</feature>
<name>A0ABT6B4D1_9BURK</name>
<gene>
    <name evidence="2" type="ORF">P3W85_43450</name>
</gene>
<feature type="transmembrane region" description="Helical" evidence="1">
    <location>
        <begin position="463"/>
        <end position="486"/>
    </location>
</feature>
<dbReference type="Gene3D" id="1.20.1640.10">
    <property type="entry name" value="Multidrug efflux transporter AcrB transmembrane domain"/>
    <property type="match status" value="2"/>
</dbReference>
<feature type="transmembrane region" description="Helical" evidence="1">
    <location>
        <begin position="387"/>
        <end position="410"/>
    </location>
</feature>
<comment type="caution">
    <text evidence="2">The sequence shown here is derived from an EMBL/GenBank/DDBJ whole genome shotgun (WGS) entry which is preliminary data.</text>
</comment>
<dbReference type="Proteomes" id="UP001216674">
    <property type="component" value="Unassembled WGS sequence"/>
</dbReference>
<keyword evidence="3" id="KW-1185">Reference proteome</keyword>
<reference evidence="2 3" key="1">
    <citation type="submission" date="2023-03" db="EMBL/GenBank/DDBJ databases">
        <title>Draft assemblies of triclosan tolerant bacteria isolated from returned activated sludge.</title>
        <authorList>
            <person name="Van Hamelsveld S."/>
        </authorList>
    </citation>
    <scope>NUCLEOTIDE SEQUENCE [LARGE SCALE GENOMIC DNA]</scope>
    <source>
        <strain evidence="2 3">GW210010_S58</strain>
    </source>
</reference>
<dbReference type="PANTHER" id="PTHR32063:SF21">
    <property type="entry name" value="MULTIDRUG RESISTANCE PROTEIN MDTB"/>
    <property type="match status" value="1"/>
</dbReference>
<dbReference type="SUPFAM" id="SSF82866">
    <property type="entry name" value="Multidrug efflux transporter AcrB transmembrane domain"/>
    <property type="match status" value="2"/>
</dbReference>
<dbReference type="SUPFAM" id="SSF82693">
    <property type="entry name" value="Multidrug efflux transporter AcrB pore domain, PN1, PN2, PC1 and PC2 subdomains"/>
    <property type="match status" value="2"/>
</dbReference>
<dbReference type="Gene3D" id="3.30.70.1320">
    <property type="entry name" value="Multidrug efflux transporter AcrB pore domain like"/>
    <property type="match status" value="1"/>
</dbReference>
<dbReference type="InterPro" id="IPR027463">
    <property type="entry name" value="AcrB_DN_DC_subdom"/>
</dbReference>
<keyword evidence="1" id="KW-1133">Transmembrane helix</keyword>
<feature type="transmembrane region" description="Helical" evidence="1">
    <location>
        <begin position="334"/>
        <end position="353"/>
    </location>
</feature>
<feature type="transmembrane region" description="Helical" evidence="1">
    <location>
        <begin position="851"/>
        <end position="869"/>
    </location>
</feature>
<dbReference type="InterPro" id="IPR001036">
    <property type="entry name" value="Acrflvin-R"/>
</dbReference>
<evidence type="ECO:0000313" key="3">
    <source>
        <dbReference type="Proteomes" id="UP001216674"/>
    </source>
</evidence>
<organism evidence="2 3">
    <name type="scientific">Cupriavidus basilensis</name>
    <dbReference type="NCBI Taxonomy" id="68895"/>
    <lineage>
        <taxon>Bacteria</taxon>
        <taxon>Pseudomonadati</taxon>
        <taxon>Pseudomonadota</taxon>
        <taxon>Betaproteobacteria</taxon>
        <taxon>Burkholderiales</taxon>
        <taxon>Burkholderiaceae</taxon>
        <taxon>Cupriavidus</taxon>
    </lineage>
</organism>
<sequence length="1031" mass="111224">MSIAKFSMQRPVAIMLLWLSVVVTGLVCWFQLPISALPKYETPIIEVKAKLPGASPENISTSVATPLEKEFSAIPGLLSTTSENIQGETKIRLEFSASRDINDAAADVQAAMFRISRSLPADMPTPPSYSKVNPGDAPVINVGMSSPTMPMAELNAYINSLVVPALSAIDGVAQVLVTGRKRHAVRVEVDPDRLAALDLTLIEVSAALKTANSNVPLGQFDNRRQMLMLQMSNPLMRAKDFEKVVIANRQGQVIRLADIGRVRDGMEDAQNTSEINGVNSVLLQIKRQPAANTVETVDAVKALLPRLQGQLPGSVRIEVMGDRSVSIRHAIHDVNLTLLLTIALVVMVILLFLRHWSATFIPAISLPLSLLGTFGLMYAMGLSLNSISLMGLTIAVGLVVDDAIVVLENIMRYIEEGMKPYDAAVRGASEVSFTVMSISVSLVAVFIPIFFMPGTAGLIFHEFAIVVSLSILVSAAVALTLIPVLVPMTMRHVPAATEVPAWLRWFEAGFAWLARRYELGLGWALAHRKTVLAVGFGTVVLTGVMYALAPKGFFPQEDIGQIEAKVKTAQDMSYEGRLAVVRELQAVLQKDPAIETLWFKVDHDTTRFTMDLKPPGQRPPMKEVVARLRKATGFLPGIKVNFSPVQSLKIGSSGSTSAYQYILQSIGSDALDLWAGRMHAELKKSDVFVGLENDFEKEGLQVTVAIDWDRAAALGVDMAAVRNTLYGAYGTRQVSTIYATDGSYQVIMEMAPEHRRDESDLSRIYVRGAGNSMVPLSAFATATRGKGTMTVLHQSQLPAITFSFDLANGKSLSDATAAIDAARQKIGMPSSVFGSFGGQAALFAEAQRTQLWLIAIAVAVIYVVLGMLYESWIHPVTILLGIPSAALGALLALRLAGLELTFIAMIGILLLIGVVKKNAIMMIDFALDAQRNSGASPAEAIRQACLLRFRPIMMTTLCAIVGAVPLALGIGAGAELRQPLGIAIVGGLVFSQMITIFITPVLYLWFGQLGQRRRGTGTSRVAATEVADGIH</sequence>
<dbReference type="RefSeq" id="WP_276269367.1">
    <property type="nucleotide sequence ID" value="NZ_JARJLM010000702.1"/>
</dbReference>
<feature type="transmembrane region" description="Helical" evidence="1">
    <location>
        <begin position="360"/>
        <end position="381"/>
    </location>
</feature>
<feature type="transmembrane region" description="Helical" evidence="1">
    <location>
        <begin position="952"/>
        <end position="974"/>
    </location>
</feature>
<keyword evidence="1" id="KW-0812">Transmembrane</keyword>
<dbReference type="EMBL" id="JARJLM010000702">
    <property type="protein sequence ID" value="MDF3839747.1"/>
    <property type="molecule type" value="Genomic_DNA"/>
</dbReference>
<dbReference type="PRINTS" id="PR00702">
    <property type="entry name" value="ACRIFLAVINRP"/>
</dbReference>
<dbReference type="Gene3D" id="3.30.2090.10">
    <property type="entry name" value="Multidrug efflux transporter AcrB TolC docking domain, DN and DC subdomains"/>
    <property type="match status" value="2"/>
</dbReference>
<evidence type="ECO:0000256" key="1">
    <source>
        <dbReference type="SAM" id="Phobius"/>
    </source>
</evidence>
<evidence type="ECO:0000313" key="2">
    <source>
        <dbReference type="EMBL" id="MDF3839747.1"/>
    </source>
</evidence>
<feature type="transmembrane region" description="Helical" evidence="1">
    <location>
        <begin position="431"/>
        <end position="451"/>
    </location>
</feature>
<dbReference type="Gene3D" id="3.30.70.1440">
    <property type="entry name" value="Multidrug efflux transporter AcrB pore domain"/>
    <property type="match status" value="1"/>
</dbReference>
<dbReference type="Gene3D" id="3.30.70.1430">
    <property type="entry name" value="Multidrug efflux transporter AcrB pore domain"/>
    <property type="match status" value="2"/>
</dbReference>
<dbReference type="Pfam" id="PF00873">
    <property type="entry name" value="ACR_tran"/>
    <property type="match status" value="1"/>
</dbReference>
<protein>
    <submittedName>
        <fullName evidence="2">Efflux RND transporter permease subunit</fullName>
    </submittedName>
</protein>
<dbReference type="PANTHER" id="PTHR32063">
    <property type="match status" value="1"/>
</dbReference>